<evidence type="ECO:0000256" key="5">
    <source>
        <dbReference type="ARBA" id="ARBA00022824"/>
    </source>
</evidence>
<evidence type="ECO:0000256" key="6">
    <source>
        <dbReference type="ARBA" id="ARBA00022968"/>
    </source>
</evidence>
<reference evidence="12 13" key="1">
    <citation type="submission" date="2019-08" db="EMBL/GenBank/DDBJ databases">
        <title>Bacillus genomes from the desert of Cuatro Cienegas, Coahuila.</title>
        <authorList>
            <person name="Olmedo-Alvarez G."/>
        </authorList>
    </citation>
    <scope>NUCLEOTIDE SEQUENCE [LARGE SCALE GENOMIC DNA]</scope>
    <source>
        <strain evidence="12 13">CH98b_3T</strain>
    </source>
</reference>
<evidence type="ECO:0000256" key="3">
    <source>
        <dbReference type="ARBA" id="ARBA00022692"/>
    </source>
</evidence>
<dbReference type="EMBL" id="VTET01000005">
    <property type="protein sequence ID" value="TYS71831.1"/>
    <property type="molecule type" value="Genomic_DNA"/>
</dbReference>
<dbReference type="SUPFAM" id="SSF51306">
    <property type="entry name" value="LexA/Signal peptidase"/>
    <property type="match status" value="1"/>
</dbReference>
<sequence>MKILLALLWKLSKLVSILLFCTLFFIVLSAKASGGEPTILGHQLKVVLSGSMEPTFMTGSIILMEKTTPSSTFKKNDVITFRSEDILITHRIIDIKDVNGKEIYQTKGDNNNAPDPVYVTEDQIVGKYADLTVPYIGFLVNLASTKEGSTFLLVVPGILLVASAGLSIVRALREFEKAKTA</sequence>
<dbReference type="Proteomes" id="UP000324517">
    <property type="component" value="Unassembled WGS sequence"/>
</dbReference>
<dbReference type="PROSITE" id="PS00501">
    <property type="entry name" value="SPASE_I_1"/>
    <property type="match status" value="1"/>
</dbReference>
<dbReference type="InterPro" id="IPR036286">
    <property type="entry name" value="LexA/Signal_pep-like_sf"/>
</dbReference>
<keyword evidence="7 11" id="KW-1133">Transmembrane helix</keyword>
<evidence type="ECO:0000313" key="13">
    <source>
        <dbReference type="Proteomes" id="UP000324517"/>
    </source>
</evidence>
<evidence type="ECO:0000256" key="2">
    <source>
        <dbReference type="ARBA" id="ARBA00022670"/>
    </source>
</evidence>
<keyword evidence="8 11" id="KW-0472">Membrane</keyword>
<protein>
    <recommendedName>
        <fullName evidence="10">Signal peptidase I</fullName>
        <ecNumber evidence="10">3.4.21.89</ecNumber>
    </recommendedName>
</protein>
<dbReference type="CDD" id="cd06530">
    <property type="entry name" value="S26_SPase_I"/>
    <property type="match status" value="1"/>
</dbReference>
<dbReference type="InterPro" id="IPR019533">
    <property type="entry name" value="Peptidase_S26"/>
</dbReference>
<dbReference type="GO" id="GO:0004252">
    <property type="term" value="F:serine-type endopeptidase activity"/>
    <property type="evidence" value="ECO:0007669"/>
    <property type="project" value="UniProtKB-UniRule"/>
</dbReference>
<dbReference type="PRINTS" id="PR00728">
    <property type="entry name" value="SIGNALPTASE"/>
</dbReference>
<keyword evidence="4 12" id="KW-0378">Hydrolase</keyword>
<dbReference type="NCBIfam" id="NF046067">
    <property type="entry name" value="SigPepSipWBacil"/>
    <property type="match status" value="1"/>
</dbReference>
<evidence type="ECO:0000256" key="8">
    <source>
        <dbReference type="ARBA" id="ARBA00023136"/>
    </source>
</evidence>
<dbReference type="GO" id="GO:0016020">
    <property type="term" value="C:membrane"/>
    <property type="evidence" value="ECO:0007669"/>
    <property type="project" value="UniProtKB-UniRule"/>
</dbReference>
<evidence type="ECO:0000256" key="9">
    <source>
        <dbReference type="ARBA" id="ARBA00045533"/>
    </source>
</evidence>
<evidence type="ECO:0000256" key="11">
    <source>
        <dbReference type="SAM" id="Phobius"/>
    </source>
</evidence>
<name>A0A5D4TA98_9BACI</name>
<evidence type="ECO:0000256" key="4">
    <source>
        <dbReference type="ARBA" id="ARBA00022801"/>
    </source>
</evidence>
<keyword evidence="2" id="KW-0645">Protease</keyword>
<dbReference type="Gene3D" id="2.10.109.10">
    <property type="entry name" value="Umud Fragment, subunit A"/>
    <property type="match status" value="1"/>
</dbReference>
<dbReference type="EC" id="3.4.21.89" evidence="10"/>
<evidence type="ECO:0000256" key="1">
    <source>
        <dbReference type="ARBA" id="ARBA00004648"/>
    </source>
</evidence>
<dbReference type="NCBIfam" id="TIGR02228">
    <property type="entry name" value="sigpep_I_arch"/>
    <property type="match status" value="1"/>
</dbReference>
<dbReference type="AlphaFoldDB" id="A0A5D4TA98"/>
<comment type="function">
    <text evidence="9">Catalytic component of the signal peptidase complex (SPC) which catalyzes the cleavage of N-terminal signal sequences from nascent proteins as they are translocated into the lumen of the endoplasmic reticulum. Specifically cleaves N-terminal signal peptides that contain a hydrophobic alpha-helix (h-region) shorter than 18-20 amino acids.</text>
</comment>
<dbReference type="GO" id="GO:0009003">
    <property type="term" value="F:signal peptidase activity"/>
    <property type="evidence" value="ECO:0007669"/>
    <property type="project" value="UniProtKB-EC"/>
</dbReference>
<keyword evidence="3 11" id="KW-0812">Transmembrane</keyword>
<keyword evidence="5" id="KW-0256">Endoplasmic reticulum</keyword>
<organism evidence="12 13">
    <name type="scientific">Sutcliffiella horikoshii</name>
    <dbReference type="NCBI Taxonomy" id="79883"/>
    <lineage>
        <taxon>Bacteria</taxon>
        <taxon>Bacillati</taxon>
        <taxon>Bacillota</taxon>
        <taxon>Bacilli</taxon>
        <taxon>Bacillales</taxon>
        <taxon>Bacillaceae</taxon>
        <taxon>Sutcliffiella</taxon>
    </lineage>
</organism>
<evidence type="ECO:0000256" key="10">
    <source>
        <dbReference type="NCBIfam" id="TIGR02228"/>
    </source>
</evidence>
<evidence type="ECO:0000256" key="7">
    <source>
        <dbReference type="ARBA" id="ARBA00022989"/>
    </source>
</evidence>
<comment type="subcellular location">
    <subcellularLocation>
        <location evidence="1">Endoplasmic reticulum membrane</location>
        <topology evidence="1">Single-pass type II membrane protein</topology>
    </subcellularLocation>
</comment>
<feature type="transmembrane region" description="Helical" evidence="11">
    <location>
        <begin position="151"/>
        <end position="172"/>
    </location>
</feature>
<dbReference type="PANTHER" id="PTHR10806">
    <property type="entry name" value="SIGNAL PEPTIDASE COMPLEX CATALYTIC SUBUNIT SEC11"/>
    <property type="match status" value="1"/>
</dbReference>
<dbReference type="InterPro" id="IPR001733">
    <property type="entry name" value="Peptidase_S26B"/>
</dbReference>
<gene>
    <name evidence="12" type="ORF">FZC75_11765</name>
</gene>
<dbReference type="GO" id="GO:0006465">
    <property type="term" value="P:signal peptide processing"/>
    <property type="evidence" value="ECO:0007669"/>
    <property type="project" value="UniProtKB-UniRule"/>
</dbReference>
<dbReference type="OrthoDB" id="2243765at2"/>
<evidence type="ECO:0000313" key="12">
    <source>
        <dbReference type="EMBL" id="TYS71831.1"/>
    </source>
</evidence>
<dbReference type="PANTHER" id="PTHR10806:SF6">
    <property type="entry name" value="SIGNAL PEPTIDASE COMPLEX CATALYTIC SUBUNIT SEC11"/>
    <property type="match status" value="1"/>
</dbReference>
<dbReference type="RefSeq" id="WP_148979471.1">
    <property type="nucleotide sequence ID" value="NZ_JBNIKZ010000008.1"/>
</dbReference>
<comment type="caution">
    <text evidence="12">The sequence shown here is derived from an EMBL/GenBank/DDBJ whole genome shotgun (WGS) entry which is preliminary data.</text>
</comment>
<dbReference type="InterPro" id="IPR019756">
    <property type="entry name" value="Pept_S26A_signal_pept_1_Ser-AS"/>
</dbReference>
<proteinExistence type="predicted"/>
<accession>A0A5D4TA98</accession>
<keyword evidence="6" id="KW-0735">Signal-anchor</keyword>